<name>A5BVH6_VITVI</name>
<dbReference type="AlphaFoldDB" id="A5BVH6"/>
<evidence type="ECO:0000259" key="2">
    <source>
        <dbReference type="Pfam" id="PF13966"/>
    </source>
</evidence>
<gene>
    <name evidence="3" type="ORF">VITISV_023141</name>
</gene>
<evidence type="ECO:0000313" key="3">
    <source>
        <dbReference type="EMBL" id="CAN75045.1"/>
    </source>
</evidence>
<proteinExistence type="predicted"/>
<feature type="domain" description="Reverse transcriptase" evidence="1">
    <location>
        <begin position="33"/>
        <end position="100"/>
    </location>
</feature>
<dbReference type="PANTHER" id="PTHR33116:SF78">
    <property type="entry name" value="OS12G0587133 PROTEIN"/>
    <property type="match status" value="1"/>
</dbReference>
<sequence length="396" mass="45543">MGMEVLRVLISRAVQGGFLSGCKIRGRRGTEMNISHLFFADDTIIFCEAKKEHLTHLSWTLFWFEAASGLRINLAKSEIIPVGEVEEVDVLVVELGCRVGSLPSSYLGLPLGAPNKSLSAWDGVEERVRRRLALWKRQYISKGGRITLIKSTMASMPIYQMSLFRMPKENDGLDLRKLALLNKALLGKWIWRFACDKENLWKKVISVKYGQEGLGWRTNEANRMFGVGVWKEILKETNWCWENIMFTVGNGTKIRFWTDHWCGLVVLSQSFPQLFALAVHRNATVEEVWDQNFGQGGWNLRFFRAFNDWELDLVGNLLIVLRGYKLTLEDDLVSWKGGRNGQFGVKEAYRLLITPNDISFPKNYIWVDRVPTKVAFFVWKATWGKVLTLDRLQKRG</sequence>
<accession>A5BVH6</accession>
<dbReference type="PANTHER" id="PTHR33116">
    <property type="entry name" value="REVERSE TRANSCRIPTASE ZINC-BINDING DOMAIN-CONTAINING PROTEIN-RELATED-RELATED"/>
    <property type="match status" value="1"/>
</dbReference>
<dbReference type="Pfam" id="PF13966">
    <property type="entry name" value="zf-RVT"/>
    <property type="match status" value="1"/>
</dbReference>
<dbReference type="EMBL" id="AM472659">
    <property type="protein sequence ID" value="CAN75045.1"/>
    <property type="molecule type" value="Genomic_DNA"/>
</dbReference>
<reference evidence="3" key="1">
    <citation type="journal article" date="2007" name="PLoS ONE">
        <title>The first genome sequence of an elite grapevine cultivar (Pinot noir Vitis vinifera L.): coping with a highly heterozygous genome.</title>
        <authorList>
            <person name="Velasco R."/>
            <person name="Zharkikh A."/>
            <person name="Troggio M."/>
            <person name="Cartwright D.A."/>
            <person name="Cestaro A."/>
            <person name="Pruss D."/>
            <person name="Pindo M."/>
            <person name="FitzGerald L.M."/>
            <person name="Vezzulli S."/>
            <person name="Reid J."/>
            <person name="Malacarne G."/>
            <person name="Iliev D."/>
            <person name="Coppola G."/>
            <person name="Wardell B."/>
            <person name="Micheletti D."/>
            <person name="Macalma T."/>
            <person name="Facci M."/>
            <person name="Mitchell J.T."/>
            <person name="Perazzolli M."/>
            <person name="Eldredge G."/>
            <person name="Gatto P."/>
            <person name="Oyzerski R."/>
            <person name="Moretto M."/>
            <person name="Gutin N."/>
            <person name="Stefanini M."/>
            <person name="Chen Y."/>
            <person name="Segala C."/>
            <person name="Davenport C."/>
            <person name="Dematte L."/>
            <person name="Mraz A."/>
            <person name="Battilana J."/>
            <person name="Stormo K."/>
            <person name="Costa F."/>
            <person name="Tao Q."/>
            <person name="Si-Ammour A."/>
            <person name="Harkins T."/>
            <person name="Lackey A."/>
            <person name="Perbost C."/>
            <person name="Taillon B."/>
            <person name="Stella A."/>
            <person name="Solovyev V."/>
            <person name="Fawcett J.A."/>
            <person name="Sterck L."/>
            <person name="Vandepoele K."/>
            <person name="Grando S.M."/>
            <person name="Toppo S."/>
            <person name="Moser C."/>
            <person name="Lanchbury J."/>
            <person name="Bogden R."/>
            <person name="Skolnick M."/>
            <person name="Sgaramella V."/>
            <person name="Bhatnagar S.K."/>
            <person name="Fontana P."/>
            <person name="Gutin A."/>
            <person name="Van de Peer Y."/>
            <person name="Salamini F."/>
            <person name="Viola R."/>
        </authorList>
    </citation>
    <scope>NUCLEOTIDE SEQUENCE</scope>
</reference>
<dbReference type="Pfam" id="PF00078">
    <property type="entry name" value="RVT_1"/>
    <property type="match status" value="1"/>
</dbReference>
<feature type="domain" description="Reverse transcriptase zinc-binding" evidence="2">
    <location>
        <begin position="343"/>
        <end position="396"/>
    </location>
</feature>
<organism evidence="3">
    <name type="scientific">Vitis vinifera</name>
    <name type="common">Grape</name>
    <dbReference type="NCBI Taxonomy" id="29760"/>
    <lineage>
        <taxon>Eukaryota</taxon>
        <taxon>Viridiplantae</taxon>
        <taxon>Streptophyta</taxon>
        <taxon>Embryophyta</taxon>
        <taxon>Tracheophyta</taxon>
        <taxon>Spermatophyta</taxon>
        <taxon>Magnoliopsida</taxon>
        <taxon>eudicotyledons</taxon>
        <taxon>Gunneridae</taxon>
        <taxon>Pentapetalae</taxon>
        <taxon>rosids</taxon>
        <taxon>Vitales</taxon>
        <taxon>Vitaceae</taxon>
        <taxon>Viteae</taxon>
        <taxon>Vitis</taxon>
    </lineage>
</organism>
<protein>
    <submittedName>
        <fullName evidence="3">Uncharacterized protein</fullName>
    </submittedName>
</protein>
<evidence type="ECO:0000259" key="1">
    <source>
        <dbReference type="Pfam" id="PF00078"/>
    </source>
</evidence>
<dbReference type="InterPro" id="IPR000477">
    <property type="entry name" value="RT_dom"/>
</dbReference>
<dbReference type="InterPro" id="IPR026960">
    <property type="entry name" value="RVT-Znf"/>
</dbReference>